<keyword evidence="2" id="KW-1185">Reference proteome</keyword>
<evidence type="ECO:0000313" key="1">
    <source>
        <dbReference type="EMBL" id="MFD2758798.1"/>
    </source>
</evidence>
<comment type="caution">
    <text evidence="1">The sequence shown here is derived from an EMBL/GenBank/DDBJ whole genome shotgun (WGS) entry which is preliminary data.</text>
</comment>
<organism evidence="1 2">
    <name type="scientific">Gulosibacter faecalis</name>
    <dbReference type="NCBI Taxonomy" id="272240"/>
    <lineage>
        <taxon>Bacteria</taxon>
        <taxon>Bacillati</taxon>
        <taxon>Actinomycetota</taxon>
        <taxon>Actinomycetes</taxon>
        <taxon>Micrococcales</taxon>
        <taxon>Microbacteriaceae</taxon>
        <taxon>Gulosibacter</taxon>
    </lineage>
</organism>
<reference evidence="2" key="1">
    <citation type="journal article" date="2019" name="Int. J. Syst. Evol. Microbiol.">
        <title>The Global Catalogue of Microorganisms (GCM) 10K type strain sequencing project: providing services to taxonomists for standard genome sequencing and annotation.</title>
        <authorList>
            <consortium name="The Broad Institute Genomics Platform"/>
            <consortium name="The Broad Institute Genome Sequencing Center for Infectious Disease"/>
            <person name="Wu L."/>
            <person name="Ma J."/>
        </authorList>
    </citation>
    <scope>NUCLEOTIDE SEQUENCE [LARGE SCALE GENOMIC DNA]</scope>
    <source>
        <strain evidence="2">TISTR 1514</strain>
    </source>
</reference>
<proteinExistence type="predicted"/>
<gene>
    <name evidence="1" type="ORF">ACFSW7_10465</name>
</gene>
<evidence type="ECO:0000313" key="2">
    <source>
        <dbReference type="Proteomes" id="UP001597492"/>
    </source>
</evidence>
<sequence length="96" mass="10319">MSITEFLAFASGDRADVDETRGFTVSSLGEPLTLPEAVEHAVGALRAEGDAEVGEFPDRGRIARAASERGLVLAEEELAELPYQLEFSSALLRLLL</sequence>
<name>A0ABW5UYK4_9MICO</name>
<dbReference type="Proteomes" id="UP001597492">
    <property type="component" value="Unassembled WGS sequence"/>
</dbReference>
<protein>
    <submittedName>
        <fullName evidence="1">Uncharacterized protein</fullName>
    </submittedName>
</protein>
<accession>A0ABW5UYK4</accession>
<dbReference type="EMBL" id="JBHUNE010000007">
    <property type="protein sequence ID" value="MFD2758798.1"/>
    <property type="molecule type" value="Genomic_DNA"/>
</dbReference>